<feature type="region of interest" description="Disordered" evidence="1">
    <location>
        <begin position="201"/>
        <end position="226"/>
    </location>
</feature>
<dbReference type="AlphaFoldDB" id="A0ABD3QPC4"/>
<evidence type="ECO:0000313" key="2">
    <source>
        <dbReference type="EMBL" id="KAL3801967.1"/>
    </source>
</evidence>
<reference evidence="2 3" key="1">
    <citation type="journal article" date="2020" name="G3 (Bethesda)">
        <title>Improved Reference Genome for Cyclotella cryptica CCMP332, a Model for Cell Wall Morphogenesis, Salinity Adaptation, and Lipid Production in Diatoms (Bacillariophyta).</title>
        <authorList>
            <person name="Roberts W.R."/>
            <person name="Downey K.M."/>
            <person name="Ruck E.C."/>
            <person name="Traller J.C."/>
            <person name="Alverson A.J."/>
        </authorList>
    </citation>
    <scope>NUCLEOTIDE SEQUENCE [LARGE SCALE GENOMIC DNA]</scope>
    <source>
        <strain evidence="2 3">CCMP332</strain>
    </source>
</reference>
<sequence length="582" mass="65981">MHPSDSINYTTTAYPLEGLDAAAEANTNHPAGTFAVANCSLDHVNSESDSDISEKGHYASSQFAKPCKPATPLQATIQLLEVASRIENVVSELQRCTDDLSDQAHTPHAGRGDERSEVISLIHQHLVPFLTLAGQCIIDSATILAPIQGSKVLHSRKDSEWKRRVLEDSKSKHDNRTPFLQLIDTWVTNCYHNTDEFWRKKNRKKTARPRHRPPTQSLSAEPPLAQQADLSPHDSIYREVTSLQQEPPELTSDGKSIVLPIPQNGTHYTETEALSIINRFVNNKRGLAITEMLRKKYVPWGRAKMYDLLKTYNENISHGQFNGGILNEDWGNKGRPKKGHEQNPKSVHNTPVSAKKSEAKYPKILSTKSQQLKVPLESTRRMKTSSSMPPIALAFPPQNGKYYLKSEFLQIVSRYPKSKRNVAGGHCRGQIIKYILQNKLVNTCKSTLYKVLEMWENDPNFTIDNDEWKSSGRTNFFSDDEINKLAFYIHSHRRTYNHTEINNLLVDIARKRAVVNGQDPARIPDKLSKSTVRNYLTIIASNLELLDENAPNEKKRRKEMFRYVDGKLILGRSEDIEGITQK</sequence>
<comment type="caution">
    <text evidence="2">The sequence shown here is derived from an EMBL/GenBank/DDBJ whole genome shotgun (WGS) entry which is preliminary data.</text>
</comment>
<feature type="region of interest" description="Disordered" evidence="1">
    <location>
        <begin position="327"/>
        <end position="354"/>
    </location>
</feature>
<dbReference type="EMBL" id="JABMIG020000023">
    <property type="protein sequence ID" value="KAL3801967.1"/>
    <property type="molecule type" value="Genomic_DNA"/>
</dbReference>
<evidence type="ECO:0000256" key="1">
    <source>
        <dbReference type="SAM" id="MobiDB-lite"/>
    </source>
</evidence>
<dbReference type="Proteomes" id="UP001516023">
    <property type="component" value="Unassembled WGS sequence"/>
</dbReference>
<gene>
    <name evidence="2" type="ORF">HJC23_010311</name>
</gene>
<accession>A0ABD3QPC4</accession>
<feature type="compositionally biased region" description="Basic residues" evidence="1">
    <location>
        <begin position="201"/>
        <end position="213"/>
    </location>
</feature>
<protein>
    <submittedName>
        <fullName evidence="2">Uncharacterized protein</fullName>
    </submittedName>
</protein>
<keyword evidence="3" id="KW-1185">Reference proteome</keyword>
<evidence type="ECO:0000313" key="3">
    <source>
        <dbReference type="Proteomes" id="UP001516023"/>
    </source>
</evidence>
<organism evidence="2 3">
    <name type="scientific">Cyclotella cryptica</name>
    <dbReference type="NCBI Taxonomy" id="29204"/>
    <lineage>
        <taxon>Eukaryota</taxon>
        <taxon>Sar</taxon>
        <taxon>Stramenopiles</taxon>
        <taxon>Ochrophyta</taxon>
        <taxon>Bacillariophyta</taxon>
        <taxon>Coscinodiscophyceae</taxon>
        <taxon>Thalassiosirophycidae</taxon>
        <taxon>Stephanodiscales</taxon>
        <taxon>Stephanodiscaceae</taxon>
        <taxon>Cyclotella</taxon>
    </lineage>
</organism>
<name>A0ABD3QPC4_9STRA</name>
<proteinExistence type="predicted"/>